<dbReference type="PANTHER" id="PTHR43861">
    <property type="entry name" value="TRANS-ACONITATE 2-METHYLTRANSFERASE-RELATED"/>
    <property type="match status" value="1"/>
</dbReference>
<dbReference type="InterPro" id="IPR029063">
    <property type="entry name" value="SAM-dependent_MTases_sf"/>
</dbReference>
<evidence type="ECO:0000313" key="3">
    <source>
        <dbReference type="EMBL" id="OGZ22879.1"/>
    </source>
</evidence>
<keyword evidence="1" id="KW-1133">Transmembrane helix</keyword>
<feature type="transmembrane region" description="Helical" evidence="1">
    <location>
        <begin position="199"/>
        <end position="218"/>
    </location>
</feature>
<keyword evidence="1" id="KW-0472">Membrane</keyword>
<accession>A0A1G2EAZ2</accession>
<dbReference type="Proteomes" id="UP000176406">
    <property type="component" value="Unassembled WGS sequence"/>
</dbReference>
<dbReference type="Pfam" id="PF13847">
    <property type="entry name" value="Methyltransf_31"/>
    <property type="match status" value="1"/>
</dbReference>
<dbReference type="Gene3D" id="3.40.50.150">
    <property type="entry name" value="Vaccinia Virus protein VP39"/>
    <property type="match status" value="1"/>
</dbReference>
<dbReference type="AlphaFoldDB" id="A0A1G2EAZ2"/>
<gene>
    <name evidence="3" type="ORF">A3A08_02005</name>
</gene>
<dbReference type="SUPFAM" id="SSF53335">
    <property type="entry name" value="S-adenosyl-L-methionine-dependent methyltransferases"/>
    <property type="match status" value="1"/>
</dbReference>
<organism evidence="3 4">
    <name type="scientific">Candidatus Nealsonbacteria bacterium RIFCSPLOWO2_01_FULL_41_9</name>
    <dbReference type="NCBI Taxonomy" id="1801671"/>
    <lineage>
        <taxon>Bacteria</taxon>
        <taxon>Candidatus Nealsoniibacteriota</taxon>
    </lineage>
</organism>
<reference evidence="3 4" key="1">
    <citation type="journal article" date="2016" name="Nat. Commun.">
        <title>Thousands of microbial genomes shed light on interconnected biogeochemical processes in an aquifer system.</title>
        <authorList>
            <person name="Anantharaman K."/>
            <person name="Brown C.T."/>
            <person name="Hug L.A."/>
            <person name="Sharon I."/>
            <person name="Castelle C.J."/>
            <person name="Probst A.J."/>
            <person name="Thomas B.C."/>
            <person name="Singh A."/>
            <person name="Wilkins M.J."/>
            <person name="Karaoz U."/>
            <person name="Brodie E.L."/>
            <person name="Williams K.H."/>
            <person name="Hubbard S.S."/>
            <person name="Banfield J.F."/>
        </authorList>
    </citation>
    <scope>NUCLEOTIDE SEQUENCE [LARGE SCALE GENOMIC DNA]</scope>
</reference>
<comment type="caution">
    <text evidence="3">The sequence shown here is derived from an EMBL/GenBank/DDBJ whole genome shotgun (WGS) entry which is preliminary data.</text>
</comment>
<keyword evidence="1" id="KW-0812">Transmembrane</keyword>
<evidence type="ECO:0000313" key="4">
    <source>
        <dbReference type="Proteomes" id="UP000176406"/>
    </source>
</evidence>
<feature type="domain" description="Methyltransferase" evidence="2">
    <location>
        <begin position="46"/>
        <end position="152"/>
    </location>
</feature>
<name>A0A1G2EAZ2_9BACT</name>
<proteinExistence type="predicted"/>
<dbReference type="EMBL" id="MHMG01000033">
    <property type="protein sequence ID" value="OGZ22879.1"/>
    <property type="molecule type" value="Genomic_DNA"/>
</dbReference>
<dbReference type="CDD" id="cd02440">
    <property type="entry name" value="AdoMet_MTases"/>
    <property type="match status" value="1"/>
</dbReference>
<protein>
    <recommendedName>
        <fullName evidence="2">Methyltransferase domain-containing protein</fullName>
    </recommendedName>
</protein>
<evidence type="ECO:0000259" key="2">
    <source>
        <dbReference type="Pfam" id="PF13847"/>
    </source>
</evidence>
<evidence type="ECO:0000256" key="1">
    <source>
        <dbReference type="SAM" id="Phobius"/>
    </source>
</evidence>
<sequence length="222" mass="25998">MRNKESEMKQEWDEVWSRKGLMSRAVDFGRNFYNIFFRRLLSRYINKDTEMIELGCGTASLGFLISKKIKSYHGIDISPVIVNTAQNRADFENNPMTFKVGDCRHLDHEYQDKFDFSWSQGLIEHFDDSFQVVKNHVDAVKTGGAILISVPYKYSFHKLWYIFTWIPGLKRFWPWTEQKFFSHADLKELGKKSGLPHKVFILPPAVFGFFLGIIILEIKKNG</sequence>
<dbReference type="InterPro" id="IPR025714">
    <property type="entry name" value="Methyltranfer_dom"/>
</dbReference>